<dbReference type="Gene3D" id="3.10.310.70">
    <property type="match status" value="1"/>
</dbReference>
<proteinExistence type="predicted"/>
<dbReference type="EC" id="3.5.1.91" evidence="2"/>
<organism evidence="2">
    <name type="scientific">mine drainage metagenome</name>
    <dbReference type="NCBI Taxonomy" id="410659"/>
    <lineage>
        <taxon>unclassified sequences</taxon>
        <taxon>metagenomes</taxon>
        <taxon>ecological metagenomes</taxon>
    </lineage>
</organism>
<dbReference type="SUPFAM" id="SSF51556">
    <property type="entry name" value="Metallo-dependent hydrolases"/>
    <property type="match status" value="1"/>
</dbReference>
<dbReference type="Pfam" id="PF07969">
    <property type="entry name" value="Amidohydro_3"/>
    <property type="match status" value="1"/>
</dbReference>
<accession>A0A1J5R5C4</accession>
<keyword evidence="2" id="KW-0378">Hydrolase</keyword>
<comment type="caution">
    <text evidence="2">The sequence shown here is derived from an EMBL/GenBank/DDBJ whole genome shotgun (WGS) entry which is preliminary data.</text>
</comment>
<dbReference type="PANTHER" id="PTHR22642:SF2">
    <property type="entry name" value="PROTEIN LONG AFTER FAR-RED 3"/>
    <property type="match status" value="1"/>
</dbReference>
<dbReference type="PANTHER" id="PTHR22642">
    <property type="entry name" value="IMIDAZOLONEPROPIONASE"/>
    <property type="match status" value="1"/>
</dbReference>
<dbReference type="InterPro" id="IPR011059">
    <property type="entry name" value="Metal-dep_hydrolase_composite"/>
</dbReference>
<dbReference type="InterPro" id="IPR032466">
    <property type="entry name" value="Metal_Hydrolase"/>
</dbReference>
<reference evidence="2" key="1">
    <citation type="submission" date="2016-10" db="EMBL/GenBank/DDBJ databases">
        <title>Sequence of Gallionella enrichment culture.</title>
        <authorList>
            <person name="Poehlein A."/>
            <person name="Muehling M."/>
            <person name="Daniel R."/>
        </authorList>
    </citation>
    <scope>NUCLEOTIDE SEQUENCE</scope>
</reference>
<dbReference type="InterPro" id="IPR013108">
    <property type="entry name" value="Amidohydro_3"/>
</dbReference>
<name>A0A1J5R5C4_9ZZZZ</name>
<evidence type="ECO:0000313" key="2">
    <source>
        <dbReference type="EMBL" id="OIQ84923.1"/>
    </source>
</evidence>
<dbReference type="SUPFAM" id="SSF51338">
    <property type="entry name" value="Composite domain of metallo-dependent hydrolases"/>
    <property type="match status" value="1"/>
</dbReference>
<sequence>MASMTAELVLTGARVVGAHAAGARTGADVGSPAGALVDILVRDGRIAAVAADLADDLPAHVTRLDLAGRFVMPGLWDNHVHFTQWALARQRLDLSGTTSAADVARLVVERLRTQPVPAGAALTGIGFRDALWPDTPSAALLDAAIAAAGLPATPVVLMSGDLHCGWLNTAALRSPALASHGLGDHPTGVLREAPWFAASEDISVVAPDVLERLVDEAARAAAARGVVGVMDVEIADNLSVWTRRVQAGVTSLRVSAGVWPEYLDRAIARELATGDVLPGTDGLVTMGPLKIIADGSLNTRTAYCHDPYPGLVGPEARGVLSYDLDRLVPLMTQAARHGIACAIHAIGDRANTVVLDAFEASGARGSVEHAQLVSAEDVPRFAALGVVASVQPEHAMDDRDVVDRYWAGRAHRAYPYRDLLESGATLALGSDAPVAPLDPWVAIAAAVARTRGDRVPWHPEQALPIGAALAASVRSSVEPDQVADLVVLDADPTTADPAALRTMPVAATVLGGRLTWDTLGSR</sequence>
<gene>
    <name evidence="2" type="primary">nfdA_3</name>
    <name evidence="2" type="ORF">GALL_332550</name>
</gene>
<feature type="domain" description="Amidohydrolase 3" evidence="1">
    <location>
        <begin position="65"/>
        <end position="514"/>
    </location>
</feature>
<dbReference type="Gene3D" id="3.20.20.140">
    <property type="entry name" value="Metal-dependent hydrolases"/>
    <property type="match status" value="1"/>
</dbReference>
<dbReference type="GO" id="GO:0016810">
    <property type="term" value="F:hydrolase activity, acting on carbon-nitrogen (but not peptide) bonds"/>
    <property type="evidence" value="ECO:0007669"/>
    <property type="project" value="InterPro"/>
</dbReference>
<dbReference type="Gene3D" id="2.30.40.10">
    <property type="entry name" value="Urease, subunit C, domain 1"/>
    <property type="match status" value="1"/>
</dbReference>
<dbReference type="EMBL" id="MLJW01000581">
    <property type="protein sequence ID" value="OIQ84923.1"/>
    <property type="molecule type" value="Genomic_DNA"/>
</dbReference>
<protein>
    <submittedName>
        <fullName evidence="2">N-substituted formamide deformylase</fullName>
        <ecNumber evidence="2">3.5.1.91</ecNumber>
    </submittedName>
</protein>
<dbReference type="AlphaFoldDB" id="A0A1J5R5C4"/>
<evidence type="ECO:0000259" key="1">
    <source>
        <dbReference type="Pfam" id="PF07969"/>
    </source>
</evidence>